<proteinExistence type="predicted"/>
<gene>
    <name evidence="2" type="ORF">NE237_021639</name>
</gene>
<evidence type="ECO:0000313" key="2">
    <source>
        <dbReference type="EMBL" id="KAJ4961729.1"/>
    </source>
</evidence>
<feature type="region of interest" description="Disordered" evidence="1">
    <location>
        <begin position="270"/>
        <end position="406"/>
    </location>
</feature>
<feature type="compositionally biased region" description="Basic and acidic residues" evidence="1">
    <location>
        <begin position="275"/>
        <end position="284"/>
    </location>
</feature>
<dbReference type="PANTHER" id="PTHR34468:SF2">
    <property type="entry name" value="MICROTUBULE-ASSOCIATED FUTSCH-LIKE PROTEIN"/>
    <property type="match status" value="1"/>
</dbReference>
<accession>A0A9Q0K2T2</accession>
<dbReference type="EMBL" id="JAMYWD010000009">
    <property type="protein sequence ID" value="KAJ4961729.1"/>
    <property type="molecule type" value="Genomic_DNA"/>
</dbReference>
<comment type="caution">
    <text evidence="2">The sequence shown here is derived from an EMBL/GenBank/DDBJ whole genome shotgun (WGS) entry which is preliminary data.</text>
</comment>
<protein>
    <submittedName>
        <fullName evidence="2">Uncharacterized protein</fullName>
    </submittedName>
</protein>
<name>A0A9Q0K2T2_9MAGN</name>
<dbReference type="AlphaFoldDB" id="A0A9Q0K2T2"/>
<dbReference type="OrthoDB" id="1930709at2759"/>
<dbReference type="Proteomes" id="UP001141806">
    <property type="component" value="Unassembled WGS sequence"/>
</dbReference>
<feature type="compositionally biased region" description="Basic and acidic residues" evidence="1">
    <location>
        <begin position="313"/>
        <end position="323"/>
    </location>
</feature>
<dbReference type="PANTHER" id="PTHR34468">
    <property type="entry name" value="MICROTUBULE-ASSOCIATED FUTSCH-LIKE PROTEIN"/>
    <property type="match status" value="1"/>
</dbReference>
<sequence>MTNNGELTARLPPQPIDFEFSFNQTRWHLDILEKVGPKYLHEASDQEIFSSDDHRSRIMDATEAQSSSVTGDISKSKLRYPLRSASKSKIEKPAMAEISTGSVSKRGRPEPNVSKSVNVLNLSGKDKSIKTPRRFSIPTKSAISPLPRPAGTITPIPESRAKRSGNGQGKSETPVLEVSKSLSRKKFNVLFSASYWLSQIKQSESVAKHSISLGFFKLALEAGCEPLQRMRDEFKSYVQRHNLCELREFVEELLGSYDIPEDFEKLQVSETCSQVHEEGTRSADEDAQSSVSSTGARKLRPKSVNPGNVQAAKVEEATKDNTPKKTHASRNRGSLNKSSANFSSVTDIDSGNVQRNKSQRPRASRQATNKVTKKTKDQAKLVATEKDVADPLPSEGAVQEDKENMDAQQMEEINLTEEI</sequence>
<organism evidence="2 3">
    <name type="scientific">Protea cynaroides</name>
    <dbReference type="NCBI Taxonomy" id="273540"/>
    <lineage>
        <taxon>Eukaryota</taxon>
        <taxon>Viridiplantae</taxon>
        <taxon>Streptophyta</taxon>
        <taxon>Embryophyta</taxon>
        <taxon>Tracheophyta</taxon>
        <taxon>Spermatophyta</taxon>
        <taxon>Magnoliopsida</taxon>
        <taxon>Proteales</taxon>
        <taxon>Proteaceae</taxon>
        <taxon>Protea</taxon>
    </lineage>
</organism>
<feature type="compositionally biased region" description="Basic and acidic residues" evidence="1">
    <location>
        <begin position="374"/>
        <end position="389"/>
    </location>
</feature>
<evidence type="ECO:0000256" key="1">
    <source>
        <dbReference type="SAM" id="MobiDB-lite"/>
    </source>
</evidence>
<keyword evidence="3" id="KW-1185">Reference proteome</keyword>
<evidence type="ECO:0000313" key="3">
    <source>
        <dbReference type="Proteomes" id="UP001141806"/>
    </source>
</evidence>
<feature type="compositionally biased region" description="Polar residues" evidence="1">
    <location>
        <begin position="331"/>
        <end position="356"/>
    </location>
</feature>
<feature type="region of interest" description="Disordered" evidence="1">
    <location>
        <begin position="139"/>
        <end position="177"/>
    </location>
</feature>
<reference evidence="2" key="1">
    <citation type="journal article" date="2023" name="Plant J.">
        <title>The genome of the king protea, Protea cynaroides.</title>
        <authorList>
            <person name="Chang J."/>
            <person name="Duong T.A."/>
            <person name="Schoeman C."/>
            <person name="Ma X."/>
            <person name="Roodt D."/>
            <person name="Barker N."/>
            <person name="Li Z."/>
            <person name="Van de Peer Y."/>
            <person name="Mizrachi E."/>
        </authorList>
    </citation>
    <scope>NUCLEOTIDE SEQUENCE</scope>
    <source>
        <tissue evidence="2">Young leaves</tissue>
    </source>
</reference>